<dbReference type="Pfam" id="PF01906">
    <property type="entry name" value="YbjQ_1"/>
    <property type="match status" value="1"/>
</dbReference>
<keyword evidence="3" id="KW-0472">Membrane</keyword>
<feature type="compositionally biased region" description="Low complexity" evidence="2">
    <location>
        <begin position="995"/>
        <end position="1048"/>
    </location>
</feature>
<feature type="compositionally biased region" description="Basic and acidic residues" evidence="2">
    <location>
        <begin position="688"/>
        <end position="699"/>
    </location>
</feature>
<dbReference type="InterPro" id="IPR002765">
    <property type="entry name" value="UPF0145_YbjQ-like"/>
</dbReference>
<dbReference type="Gene3D" id="3.30.110.70">
    <property type="entry name" value="Hypothetical protein apc22750. Chain B"/>
    <property type="match status" value="1"/>
</dbReference>
<reference evidence="4" key="1">
    <citation type="submission" date="2013-11" db="EMBL/GenBank/DDBJ databases">
        <title>Genome sequence of the fusiform rust pathogen reveals effectors for host alternation and coevolution with pine.</title>
        <authorList>
            <consortium name="DOE Joint Genome Institute"/>
            <person name="Smith K."/>
            <person name="Pendleton A."/>
            <person name="Kubisiak T."/>
            <person name="Anderson C."/>
            <person name="Salamov A."/>
            <person name="Aerts A."/>
            <person name="Riley R."/>
            <person name="Clum A."/>
            <person name="Lindquist E."/>
            <person name="Ence D."/>
            <person name="Campbell M."/>
            <person name="Kronenberg Z."/>
            <person name="Feau N."/>
            <person name="Dhillon B."/>
            <person name="Hamelin R."/>
            <person name="Burleigh J."/>
            <person name="Smith J."/>
            <person name="Yandell M."/>
            <person name="Nelson C."/>
            <person name="Grigoriev I."/>
            <person name="Davis J."/>
        </authorList>
    </citation>
    <scope>NUCLEOTIDE SEQUENCE</scope>
    <source>
        <strain evidence="4">G11</strain>
    </source>
</reference>
<name>A0A9P6NRV6_9BASI</name>
<dbReference type="CDD" id="cd06503">
    <property type="entry name" value="ATP-synt_Fo_b"/>
    <property type="match status" value="1"/>
</dbReference>
<keyword evidence="3" id="KW-0812">Transmembrane</keyword>
<evidence type="ECO:0000313" key="4">
    <source>
        <dbReference type="EMBL" id="KAG0150507.1"/>
    </source>
</evidence>
<dbReference type="EMBL" id="MU167219">
    <property type="protein sequence ID" value="KAG0150507.1"/>
    <property type="molecule type" value="Genomic_DNA"/>
</dbReference>
<evidence type="ECO:0000256" key="1">
    <source>
        <dbReference type="SAM" id="Coils"/>
    </source>
</evidence>
<feature type="compositionally biased region" description="Polar residues" evidence="2">
    <location>
        <begin position="36"/>
        <end position="52"/>
    </location>
</feature>
<proteinExistence type="predicted"/>
<feature type="region of interest" description="Disordered" evidence="2">
    <location>
        <begin position="538"/>
        <end position="569"/>
    </location>
</feature>
<feature type="compositionally biased region" description="Basic and acidic residues" evidence="2">
    <location>
        <begin position="1054"/>
        <end position="1080"/>
    </location>
</feature>
<dbReference type="Proteomes" id="UP000886653">
    <property type="component" value="Unassembled WGS sequence"/>
</dbReference>
<keyword evidence="3" id="KW-1133">Transmembrane helix</keyword>
<feature type="compositionally biased region" description="Acidic residues" evidence="2">
    <location>
        <begin position="1131"/>
        <end position="1141"/>
    </location>
</feature>
<feature type="compositionally biased region" description="Polar residues" evidence="2">
    <location>
        <begin position="950"/>
        <end position="972"/>
    </location>
</feature>
<feature type="region of interest" description="Disordered" evidence="2">
    <location>
        <begin position="688"/>
        <end position="1142"/>
    </location>
</feature>
<feature type="compositionally biased region" description="Basic residues" evidence="2">
    <location>
        <begin position="1223"/>
        <end position="1235"/>
    </location>
</feature>
<protein>
    <submittedName>
        <fullName evidence="4">Uncharacterized protein</fullName>
    </submittedName>
</protein>
<evidence type="ECO:0000313" key="5">
    <source>
        <dbReference type="Proteomes" id="UP000886653"/>
    </source>
</evidence>
<dbReference type="OrthoDB" id="2507808at2759"/>
<feature type="region of interest" description="Disordered" evidence="2">
    <location>
        <begin position="363"/>
        <end position="384"/>
    </location>
</feature>
<dbReference type="AlphaFoldDB" id="A0A9P6NRV6"/>
<feature type="compositionally biased region" description="Acidic residues" evidence="2">
    <location>
        <begin position="787"/>
        <end position="802"/>
    </location>
</feature>
<accession>A0A9P6NRV6</accession>
<keyword evidence="5" id="KW-1185">Reference proteome</keyword>
<feature type="compositionally biased region" description="Low complexity" evidence="2">
    <location>
        <begin position="881"/>
        <end position="896"/>
    </location>
</feature>
<feature type="compositionally biased region" description="Polar residues" evidence="2">
    <location>
        <begin position="734"/>
        <end position="743"/>
    </location>
</feature>
<feature type="region of interest" description="Disordered" evidence="2">
    <location>
        <begin position="1223"/>
        <end position="1247"/>
    </location>
</feature>
<keyword evidence="1" id="KW-0175">Coiled coil</keyword>
<feature type="compositionally biased region" description="Gly residues" evidence="2">
    <location>
        <begin position="775"/>
        <end position="786"/>
    </location>
</feature>
<sequence>MPLGSRLNLEVGCKTWRFNPDDHPNGGPPKRGGQFESPTRTRSSRHSINVDRNQTEENIGFDTPRAALEKKQPSAESIRLNLEKKALEVEKARIEDMAQRAAAEQQRIEEMAQQAAIEKARIEEMHIRAAEQESLRIEHQERIEQEKQRMLFEADQRLQRLREQVAEVEEKHRAELAYWEERERRAVLMEAEAEARAKAREEAEEARAIERARALELERTAGLERLRNEAREEYRRAHEEVRRVQEEQLRKEVEEVRRVQEEQLRREVEEARRKIAEETAMEKLALEKERQTKLAQMKEEMQLEIQKCRDEGLQWYRESGEEFKEVAATVTRNFKIQELQALRNLYSAAGDRYLPADPTVTQSAPATTNTIPLDGPIPSDLSPTTREKWISYRREARRRGLLEGVGLYPPQGQTMARPDDWNSSGRLSGRVIGLSSGSVWGTPSVRQRANSTGQNTLPTPFVAGSSLMNQEPTHRMGTGSSMQFSKNLSAAGPSGGMLSGRPSYLNYAGWGAPTGRPMRNAGAHEPAPMRNNVGGGGVGHMRASYGTHHDTGVQRGYPGSGPGPGDQDEDDGQFCVVTVQVIPGFEYERIFGEVYGCTLRDIPNFPPAHHMTIEAQEMMRESAMIDRRTAVEDLIRRAKSMGANGVIGLSFHTNPISQTSCEVVAAATAVKLVASDKMAVFPSNVEHATRTAHENERQGHLGTRPNGRGNENEGQKKKNKGKGKQSEENEDQEQGVTNQNGEGRNNKKNKQQQQQQQQKQQKQSNNNGSEWNAGNDGGRWNKGGDGGCDDDDDDDDEDEDDNSAAKNWNQSQNDQCGWGQSQDNQGGRSQPLDNASQGGRKGGEKNMSKKEKKKAAQQNQQEDNYGVGGNDTWANLGWAMNNNNNNNNDNQSRNSNFKGWKNCDQTDDDCNQRSNNNYKNNNNNYNNNNNNKRQQNTGRDNDQNPWGGPQKSSNMSGNNGQQQRGEKSNQNLNGHQNQWNRNQNRDGRGNDCPLDNNHNHNNNGNNGNNNSSNGNNNNGNGFYNNSNGFDNNSNGFNNNSNGSNNNKKNGQDSWRNHDQDNEWGDKKKNDSDKQNQDSSKKGGKGNKGGPPSQAEIARRKEEAQKNKFNNNGDKNTQKQNKKGKQPRPPPPDDDEDEDEDGGLIGGAFEFANCYQPTISYSTHAVRDESLVLSWLLTSFGYPLFFFALFVSICARPVLPLAKTSSIFMCAPETIDEKPTLNKHARTHAHTKKKKIVNTNSPTRTPNH</sequence>
<organism evidence="4 5">
    <name type="scientific">Cronartium quercuum f. sp. fusiforme G11</name>
    <dbReference type="NCBI Taxonomy" id="708437"/>
    <lineage>
        <taxon>Eukaryota</taxon>
        <taxon>Fungi</taxon>
        <taxon>Dikarya</taxon>
        <taxon>Basidiomycota</taxon>
        <taxon>Pucciniomycotina</taxon>
        <taxon>Pucciniomycetes</taxon>
        <taxon>Pucciniales</taxon>
        <taxon>Coleosporiaceae</taxon>
        <taxon>Cronartium</taxon>
    </lineage>
</organism>
<feature type="compositionally biased region" description="Polar residues" evidence="2">
    <location>
        <begin position="804"/>
        <end position="837"/>
    </location>
</feature>
<evidence type="ECO:0000256" key="3">
    <source>
        <dbReference type="SAM" id="Phobius"/>
    </source>
</evidence>
<feature type="compositionally biased region" description="Low complexity" evidence="2">
    <location>
        <begin position="1109"/>
        <end position="1118"/>
    </location>
</feature>
<dbReference type="SUPFAM" id="SSF117782">
    <property type="entry name" value="YbjQ-like"/>
    <property type="match status" value="1"/>
</dbReference>
<feature type="compositionally biased region" description="Low complexity" evidence="2">
    <location>
        <begin position="751"/>
        <end position="767"/>
    </location>
</feature>
<gene>
    <name evidence="4" type="ORF">CROQUDRAFT_720448</name>
</gene>
<feature type="compositionally biased region" description="Low complexity" evidence="2">
    <location>
        <begin position="973"/>
        <end position="982"/>
    </location>
</feature>
<feature type="transmembrane region" description="Helical" evidence="3">
    <location>
        <begin position="1171"/>
        <end position="1194"/>
    </location>
</feature>
<evidence type="ECO:0000256" key="2">
    <source>
        <dbReference type="SAM" id="MobiDB-lite"/>
    </source>
</evidence>
<dbReference type="InterPro" id="IPR035439">
    <property type="entry name" value="UPF0145_dom_sf"/>
</dbReference>
<comment type="caution">
    <text evidence="4">The sequence shown here is derived from an EMBL/GenBank/DDBJ whole genome shotgun (WGS) entry which is preliminary data.</text>
</comment>
<feature type="compositionally biased region" description="Basic and acidic residues" evidence="2">
    <location>
        <begin position="1096"/>
        <end position="1105"/>
    </location>
</feature>
<feature type="compositionally biased region" description="Polar residues" evidence="2">
    <location>
        <begin position="1236"/>
        <end position="1247"/>
    </location>
</feature>
<feature type="compositionally biased region" description="Low complexity" evidence="2">
    <location>
        <begin position="915"/>
        <end position="932"/>
    </location>
</feature>
<feature type="region of interest" description="Disordered" evidence="2">
    <location>
        <begin position="17"/>
        <end position="60"/>
    </location>
</feature>
<feature type="coiled-coil region" evidence="1">
    <location>
        <begin position="75"/>
        <end position="311"/>
    </location>
</feature>